<feature type="signal peptide" evidence="1">
    <location>
        <begin position="1"/>
        <end position="25"/>
    </location>
</feature>
<evidence type="ECO:0000313" key="3">
    <source>
        <dbReference type="Proteomes" id="UP001610861"/>
    </source>
</evidence>
<dbReference type="Proteomes" id="UP001610861">
    <property type="component" value="Unassembled WGS sequence"/>
</dbReference>
<dbReference type="InterPro" id="IPR013207">
    <property type="entry name" value="LGFP"/>
</dbReference>
<gene>
    <name evidence="2" type="ORF">ACH3VR_10250</name>
</gene>
<dbReference type="EMBL" id="JBIQWL010000003">
    <property type="protein sequence ID" value="MFH8250734.1"/>
    <property type="molecule type" value="Genomic_DNA"/>
</dbReference>
<organism evidence="2 3">
    <name type="scientific">Microbacterium alkaliflavum</name>
    <dbReference type="NCBI Taxonomy" id="3248839"/>
    <lineage>
        <taxon>Bacteria</taxon>
        <taxon>Bacillati</taxon>
        <taxon>Actinomycetota</taxon>
        <taxon>Actinomycetes</taxon>
        <taxon>Micrococcales</taxon>
        <taxon>Microbacteriaceae</taxon>
        <taxon>Microbacterium</taxon>
    </lineage>
</organism>
<comment type="caution">
    <text evidence="2">The sequence shown here is derived from an EMBL/GenBank/DDBJ whole genome shotgun (WGS) entry which is preliminary data.</text>
</comment>
<proteinExistence type="predicted"/>
<feature type="chain" id="PRO_5046755948" evidence="1">
    <location>
        <begin position="26"/>
        <end position="751"/>
    </location>
</feature>
<reference evidence="2 3" key="1">
    <citation type="submission" date="2024-09" db="EMBL/GenBank/DDBJ databases">
        <authorList>
            <person name="Pan X."/>
        </authorList>
    </citation>
    <scope>NUCLEOTIDE SEQUENCE [LARGE SCALE GENOMIC DNA]</scope>
    <source>
        <strain evidence="2 3">B2969</strain>
    </source>
</reference>
<dbReference type="Pfam" id="PF08310">
    <property type="entry name" value="LGFP"/>
    <property type="match status" value="7"/>
</dbReference>
<accession>A0ABW7Q7A0</accession>
<keyword evidence="3" id="KW-1185">Reference proteome</keyword>
<dbReference type="RefSeq" id="WP_396640687.1">
    <property type="nucleotide sequence ID" value="NZ_JBIQWL010000003.1"/>
</dbReference>
<keyword evidence="1" id="KW-0732">Signal</keyword>
<evidence type="ECO:0000256" key="1">
    <source>
        <dbReference type="SAM" id="SignalP"/>
    </source>
</evidence>
<protein>
    <submittedName>
        <fullName evidence="2">LGFP repeat-containing protein</fullName>
    </submittedName>
</protein>
<sequence>MTVLAMVAVLAALLVGVSRSAPAEAAYAGDFNPAYIISDERFFDNGSMTEAQIQAFLSAQVPRCYSTDPTLPCLPSLITSTSNRAPAANGCAGYASEAWESSAHILWKIAQACRINAQVLIVMLQKEQSLVTATKPTLRQYQAAMGANCPDTAPCAPTTLGFFNQVYTAAWQMRQYTYVPNSWRHRIGPTSVYYSPTASCGSSIVNIRNQATANLYNYTPYQPNAAALANLYGTGDSCSTYGNRNFWRFFSDWFGSPIASGTTQIDGVYNAMGGATGVLGNPTSDYIAISTISGAGTGRAYDGGSVYWSPRTGAAAVIEPFRAFYFGYGGATGRLGWPNSQSAAIPGRPGGAGQSFLYGSVYKSDTTGIHSVIGVLRDLYFGFGGATGSLGWPTSESRTVTTNGSGGTTSGLVQDFEAGQALSATRTGTFAVPGAILATYTAQGGPASDLGWPISPANTYPVNGGGSGQVFEGGSIYSSAAGAYVVSGAFRDAYFSVGGAAGWIGWPTTASFCISADQCWQHFQNASILKEPAGARIALAAIEEAHAAAGGDAGSQGRRTSGLIRIAENGGGLGQVYANASIYFSRTTGAFGVGGPIRDFYWANGGAAGKLGFPVSAETCTAGACQQSFSGGTVFWNAQDGAFVSSPAIAALYTASGGSRGVLGAPVSWTIPIPENGGGIGQAFKGGSVYSSAAGTFAVTEPIRAGYFGLNGAAGTLGWPTAAGVCDATSCRQSFTGGTLTWRQGVGYTVG</sequence>
<name>A0ABW7Q7A0_9MICO</name>
<evidence type="ECO:0000313" key="2">
    <source>
        <dbReference type="EMBL" id="MFH8250734.1"/>
    </source>
</evidence>